<dbReference type="Pfam" id="PF00296">
    <property type="entry name" value="Bac_luciferase"/>
    <property type="match status" value="1"/>
</dbReference>
<comment type="caution">
    <text evidence="6">The sequence shown here is derived from an EMBL/GenBank/DDBJ whole genome shotgun (WGS) entry which is preliminary data.</text>
</comment>
<keyword evidence="7" id="KW-1185">Reference proteome</keyword>
<dbReference type="EMBL" id="WBJY01000001">
    <property type="protein sequence ID" value="KAB1649625.1"/>
    <property type="molecule type" value="Genomic_DNA"/>
</dbReference>
<dbReference type="InterPro" id="IPR011251">
    <property type="entry name" value="Luciferase-like_dom"/>
</dbReference>
<name>A0A6H9WSE0_9MICO</name>
<dbReference type="GO" id="GO:0004497">
    <property type="term" value="F:monooxygenase activity"/>
    <property type="evidence" value="ECO:0007669"/>
    <property type="project" value="UniProtKB-KW"/>
</dbReference>
<organism evidence="6 7">
    <name type="scientific">Pseudoclavibacter endophyticus</name>
    <dbReference type="NCBI Taxonomy" id="1778590"/>
    <lineage>
        <taxon>Bacteria</taxon>
        <taxon>Bacillati</taxon>
        <taxon>Actinomycetota</taxon>
        <taxon>Actinomycetes</taxon>
        <taxon>Micrococcales</taxon>
        <taxon>Microbacteriaceae</taxon>
        <taxon>Pseudoclavibacter</taxon>
    </lineage>
</organism>
<dbReference type="OrthoDB" id="7903015at2"/>
<evidence type="ECO:0000256" key="3">
    <source>
        <dbReference type="ARBA" id="ARBA00023002"/>
    </source>
</evidence>
<evidence type="ECO:0000259" key="5">
    <source>
        <dbReference type="Pfam" id="PF00296"/>
    </source>
</evidence>
<dbReference type="InterPro" id="IPR036661">
    <property type="entry name" value="Luciferase-like_sf"/>
</dbReference>
<dbReference type="Gene3D" id="3.20.20.30">
    <property type="entry name" value="Luciferase-like domain"/>
    <property type="match status" value="1"/>
</dbReference>
<gene>
    <name evidence="6" type="ORF">F8O04_05105</name>
</gene>
<dbReference type="GO" id="GO:0016705">
    <property type="term" value="F:oxidoreductase activity, acting on paired donors, with incorporation or reduction of molecular oxygen"/>
    <property type="evidence" value="ECO:0007669"/>
    <property type="project" value="InterPro"/>
</dbReference>
<protein>
    <submittedName>
        <fullName evidence="6">LLM class flavin-dependent oxidoreductase</fullName>
    </submittedName>
</protein>
<evidence type="ECO:0000256" key="4">
    <source>
        <dbReference type="ARBA" id="ARBA00023033"/>
    </source>
</evidence>
<proteinExistence type="inferred from homology"/>
<dbReference type="PANTHER" id="PTHR30137">
    <property type="entry name" value="LUCIFERASE-LIKE MONOOXYGENASE"/>
    <property type="match status" value="1"/>
</dbReference>
<evidence type="ECO:0000313" key="6">
    <source>
        <dbReference type="EMBL" id="KAB1649625.1"/>
    </source>
</evidence>
<sequence length="399" mass="44394">MTVPKPIVNTPVNKLRFGMFMPPMNSPATQNPTTSLLRDIQTIQLMDTLGFDEVWVGEHHSAGTEIIADPLTFIAHVAPQTRNIKLGTGVVSIPYHNPLMIADRAILVDHLTRGRLMLGVGPGSLPTDAAMLGLEPSELRPALQEDLEVLLRLIYGERVTHKNDRYTLVDAATQLAPYSDPVFDIAVAANSSPAGPMLAGKYGLSMLSVGATTELGFDVLAHHWDRLEEEAEIHGQTADRSRWRMFGPMHIAETKEQAIEDVKYGFMEYCDYTQKTLALPTVRADGESFEERVKWVNETGLGVIGTPDMAIAQIERLMKQSNGGFGCYMLQQHDWANWQATQRHLELFARHVIPAFQPSQRRLLASEKWAQDRHTELDEKNGAAIQSWADQHPSAKGNV</sequence>
<dbReference type="Proteomes" id="UP000431744">
    <property type="component" value="Unassembled WGS sequence"/>
</dbReference>
<accession>A0A6H9WSE0</accession>
<dbReference type="RefSeq" id="WP_158028215.1">
    <property type="nucleotide sequence ID" value="NZ_BMHG01000001.1"/>
</dbReference>
<evidence type="ECO:0000256" key="1">
    <source>
        <dbReference type="ARBA" id="ARBA00010426"/>
    </source>
</evidence>
<keyword evidence="4" id="KW-0503">Monooxygenase</keyword>
<comment type="similarity">
    <text evidence="1">Belongs to the bacterial luciferase oxidoreductase family.</text>
</comment>
<dbReference type="SUPFAM" id="SSF51679">
    <property type="entry name" value="Bacterial luciferase-like"/>
    <property type="match status" value="1"/>
</dbReference>
<feature type="domain" description="Luciferase-like" evidence="5">
    <location>
        <begin position="16"/>
        <end position="317"/>
    </location>
</feature>
<reference evidence="6 7" key="1">
    <citation type="submission" date="2019-09" db="EMBL/GenBank/DDBJ databases">
        <title>Phylogeny of genus Pseudoclavibacter and closely related genus.</title>
        <authorList>
            <person name="Li Y."/>
        </authorList>
    </citation>
    <scope>NUCLEOTIDE SEQUENCE [LARGE SCALE GENOMIC DNA]</scope>
    <source>
        <strain evidence="6 7">EGI 60007</strain>
    </source>
</reference>
<evidence type="ECO:0000256" key="2">
    <source>
        <dbReference type="ARBA" id="ARBA00022630"/>
    </source>
</evidence>
<keyword evidence="3" id="KW-0560">Oxidoreductase</keyword>
<dbReference type="InterPro" id="IPR050766">
    <property type="entry name" value="Bact_Lucif_Oxidored"/>
</dbReference>
<dbReference type="GO" id="GO:0005829">
    <property type="term" value="C:cytosol"/>
    <property type="evidence" value="ECO:0007669"/>
    <property type="project" value="TreeGrafter"/>
</dbReference>
<dbReference type="AlphaFoldDB" id="A0A6H9WSE0"/>
<evidence type="ECO:0000313" key="7">
    <source>
        <dbReference type="Proteomes" id="UP000431744"/>
    </source>
</evidence>
<dbReference type="PANTHER" id="PTHR30137:SF16">
    <property type="entry name" value="BLL0895 PROTEIN"/>
    <property type="match status" value="1"/>
</dbReference>
<keyword evidence="2" id="KW-0285">Flavoprotein</keyword>